<dbReference type="InterPro" id="IPR038678">
    <property type="entry name" value="Spondin_N_sf"/>
</dbReference>
<dbReference type="InterPro" id="IPR009465">
    <property type="entry name" value="Spondin_N"/>
</dbReference>
<protein>
    <recommendedName>
        <fullName evidence="3">Spondin domain-containing protein</fullName>
    </recommendedName>
</protein>
<accession>A0A2S0HZ65</accession>
<evidence type="ECO:0000256" key="1">
    <source>
        <dbReference type="ARBA" id="ARBA00022729"/>
    </source>
</evidence>
<dbReference type="InterPro" id="IPR026444">
    <property type="entry name" value="Secre_tail"/>
</dbReference>
<dbReference type="OrthoDB" id="8478811at2"/>
<keyword evidence="1 2" id="KW-0732">Signal</keyword>
<dbReference type="RefSeq" id="WP_105216713.1">
    <property type="nucleotide sequence ID" value="NZ_CP027062.1"/>
</dbReference>
<dbReference type="Pfam" id="PF18962">
    <property type="entry name" value="Por_Secre_tail"/>
    <property type="match status" value="1"/>
</dbReference>
<feature type="chain" id="PRO_5015434532" description="Spondin domain-containing protein" evidence="2">
    <location>
        <begin position="23"/>
        <end position="304"/>
    </location>
</feature>
<dbReference type="PROSITE" id="PS51020">
    <property type="entry name" value="SPONDIN"/>
    <property type="match status" value="1"/>
</dbReference>
<reference evidence="4 5" key="1">
    <citation type="submission" date="2018-02" db="EMBL/GenBank/DDBJ databases">
        <title>Genomic analysis of the strain RR4-38 isolated from a seawater recirculating aquaculture system.</title>
        <authorList>
            <person name="Kim Y.-S."/>
            <person name="Jang Y.H."/>
            <person name="Kim K.-H."/>
        </authorList>
    </citation>
    <scope>NUCLEOTIDE SEQUENCE [LARGE SCALE GENOMIC DNA]</scope>
    <source>
        <strain evidence="4 5">RR4-38</strain>
    </source>
</reference>
<proteinExistence type="predicted"/>
<dbReference type="GO" id="GO:0007155">
    <property type="term" value="P:cell adhesion"/>
    <property type="evidence" value="ECO:0007669"/>
    <property type="project" value="TreeGrafter"/>
</dbReference>
<dbReference type="PANTHER" id="PTHR11311:SF15">
    <property type="entry name" value="SPONDIN-2"/>
    <property type="match status" value="1"/>
</dbReference>
<dbReference type="Proteomes" id="UP000238442">
    <property type="component" value="Chromosome"/>
</dbReference>
<evidence type="ECO:0000313" key="5">
    <source>
        <dbReference type="Proteomes" id="UP000238442"/>
    </source>
</evidence>
<organism evidence="4 5">
    <name type="scientific">Pukyongia salina</name>
    <dbReference type="NCBI Taxonomy" id="2094025"/>
    <lineage>
        <taxon>Bacteria</taxon>
        <taxon>Pseudomonadati</taxon>
        <taxon>Bacteroidota</taxon>
        <taxon>Flavobacteriia</taxon>
        <taxon>Flavobacteriales</taxon>
        <taxon>Flavobacteriaceae</taxon>
        <taxon>Pukyongia</taxon>
    </lineage>
</organism>
<keyword evidence="5" id="KW-1185">Reference proteome</keyword>
<feature type="signal peptide" evidence="2">
    <location>
        <begin position="1"/>
        <end position="22"/>
    </location>
</feature>
<dbReference type="InterPro" id="IPR051418">
    <property type="entry name" value="Spondin/Thrombospondin_T1"/>
</dbReference>
<sequence length="304" mass="32530">MKKKLLLLSILATLSTCGFSFAQSEATYSINYTSTWSQATHPHPTNNFPASAHYSKLVGATHNDQVVFLEMGALASAGIEDVAELGSNSVFFSEVDSAITAGTANSLIDGDNLGTSTGQINIENVVTNESYPLLTLVSMIAPSPDWMVAVNSVELLDGNGDWKPSISMDLYPYDAGTDSGTDYTSPNMDTNPPQPISSLQGISPFSNQKMGTLTITLESVLGSPDEIRNNLQLFPNPTNGNVNISSATTIQSIEIYNVLGAKVYGQKINSKRSNVDISSLNSGVYLFRIKNTDGSSVVKKVIKR</sequence>
<dbReference type="PANTHER" id="PTHR11311">
    <property type="entry name" value="SPONDIN"/>
    <property type="match status" value="1"/>
</dbReference>
<dbReference type="KEGG" id="aue:C5O00_09940"/>
<evidence type="ECO:0000256" key="2">
    <source>
        <dbReference type="SAM" id="SignalP"/>
    </source>
</evidence>
<gene>
    <name evidence="4" type="ORF">C5O00_09940</name>
</gene>
<dbReference type="NCBIfam" id="NF038123">
    <property type="entry name" value="NF038123_dom"/>
    <property type="match status" value="1"/>
</dbReference>
<evidence type="ECO:0000313" key="4">
    <source>
        <dbReference type="EMBL" id="AVI51473.1"/>
    </source>
</evidence>
<dbReference type="NCBIfam" id="TIGR04183">
    <property type="entry name" value="Por_Secre_tail"/>
    <property type="match status" value="1"/>
</dbReference>
<dbReference type="EMBL" id="CP027062">
    <property type="protein sequence ID" value="AVI51473.1"/>
    <property type="molecule type" value="Genomic_DNA"/>
</dbReference>
<dbReference type="GO" id="GO:0031012">
    <property type="term" value="C:extracellular matrix"/>
    <property type="evidence" value="ECO:0007669"/>
    <property type="project" value="TreeGrafter"/>
</dbReference>
<feature type="domain" description="Spondin" evidence="3">
    <location>
        <begin position="16"/>
        <end position="207"/>
    </location>
</feature>
<dbReference type="Pfam" id="PF06468">
    <property type="entry name" value="Spond_N"/>
    <property type="match status" value="1"/>
</dbReference>
<name>A0A2S0HZ65_9FLAO</name>
<evidence type="ECO:0000259" key="3">
    <source>
        <dbReference type="PROSITE" id="PS51020"/>
    </source>
</evidence>
<dbReference type="Gene3D" id="2.60.40.2130">
    <property type="entry name" value="F-spondin domain"/>
    <property type="match status" value="1"/>
</dbReference>
<dbReference type="AlphaFoldDB" id="A0A2S0HZ65"/>